<protein>
    <recommendedName>
        <fullName evidence="3">Arrestin C-terminal-like domain-containing protein</fullName>
    </recommendedName>
</protein>
<dbReference type="Proteomes" id="UP001153620">
    <property type="component" value="Chromosome 4"/>
</dbReference>
<dbReference type="GO" id="GO:0015031">
    <property type="term" value="P:protein transport"/>
    <property type="evidence" value="ECO:0007669"/>
    <property type="project" value="TreeGrafter"/>
</dbReference>
<dbReference type="AlphaFoldDB" id="A0A9N9S771"/>
<dbReference type="InterPro" id="IPR050357">
    <property type="entry name" value="Arrestin_domain-protein"/>
</dbReference>
<dbReference type="PANTHER" id="PTHR11188">
    <property type="entry name" value="ARRESTIN DOMAIN CONTAINING PROTEIN"/>
    <property type="match status" value="1"/>
</dbReference>
<dbReference type="EMBL" id="OU895880">
    <property type="protein sequence ID" value="CAG9812210.1"/>
    <property type="molecule type" value="Genomic_DNA"/>
</dbReference>
<proteinExistence type="inferred from homology"/>
<reference evidence="4" key="2">
    <citation type="submission" date="2022-10" db="EMBL/GenBank/DDBJ databases">
        <authorList>
            <consortium name="ENA_rothamsted_submissions"/>
            <consortium name="culmorum"/>
            <person name="King R."/>
        </authorList>
    </citation>
    <scope>NUCLEOTIDE SEQUENCE</scope>
</reference>
<evidence type="ECO:0000256" key="1">
    <source>
        <dbReference type="ARBA" id="ARBA00005298"/>
    </source>
</evidence>
<accession>A0A9N9S771</accession>
<feature type="domain" description="Arrestin C-terminal-like" evidence="3">
    <location>
        <begin position="179"/>
        <end position="314"/>
    </location>
</feature>
<evidence type="ECO:0000313" key="5">
    <source>
        <dbReference type="Proteomes" id="UP001153620"/>
    </source>
</evidence>
<gene>
    <name evidence="4" type="ORF">CHIRRI_LOCUS15015</name>
</gene>
<keyword evidence="2" id="KW-0716">Sensory transduction</keyword>
<evidence type="ECO:0000259" key="3">
    <source>
        <dbReference type="SMART" id="SM01017"/>
    </source>
</evidence>
<dbReference type="Pfam" id="PF00339">
    <property type="entry name" value="Arrestin_N"/>
    <property type="match status" value="1"/>
</dbReference>
<dbReference type="GO" id="GO:0005737">
    <property type="term" value="C:cytoplasm"/>
    <property type="evidence" value="ECO:0007669"/>
    <property type="project" value="TreeGrafter"/>
</dbReference>
<sequence>MHCNLHFVNSFSNFVNRKRICSPGDNVKVTIDLHFKQATKVDEVAIHVIGVAKNKFMKQRPGNNGKLLTSSVELINKKIEVVKNADFTTGMHKFRSSFLLPKNLPSSFKFENNATSKLTRWKKTGCTIKYKIQLSVHRPNSPTKKYEYSIELVRLLDLNEVMPPLNRPREIKTSSANGISKDFVMTAVIPQRGYCSGEDITLKLMVDNGSTVHVKGIDISLVQKIILASIVNKEPLEKEEEEWIITEATEECDEVPAGEKREFIKVIKVPPLHPDIDNCDLIQVCYRIWIRVKTNEIGKRETLIIPILIGSIELKKPEVPKPGELAGKKTNLKLNLNNTDQSLRHNSNVCTCTCSCAHCSRIKIVTVSDPGSPDGSIIPASPDIPQTPLSPCVMNFDTAPAIMITSITPEGVEEEAK</sequence>
<dbReference type="SUPFAM" id="SSF81296">
    <property type="entry name" value="E set domains"/>
    <property type="match status" value="2"/>
</dbReference>
<dbReference type="InterPro" id="IPR011022">
    <property type="entry name" value="Arrestin_C-like"/>
</dbReference>
<dbReference type="InterPro" id="IPR011021">
    <property type="entry name" value="Arrestin-like_N"/>
</dbReference>
<dbReference type="SMART" id="SM01017">
    <property type="entry name" value="Arrestin_C"/>
    <property type="match status" value="1"/>
</dbReference>
<organism evidence="4 5">
    <name type="scientific">Chironomus riparius</name>
    <dbReference type="NCBI Taxonomy" id="315576"/>
    <lineage>
        <taxon>Eukaryota</taxon>
        <taxon>Metazoa</taxon>
        <taxon>Ecdysozoa</taxon>
        <taxon>Arthropoda</taxon>
        <taxon>Hexapoda</taxon>
        <taxon>Insecta</taxon>
        <taxon>Pterygota</taxon>
        <taxon>Neoptera</taxon>
        <taxon>Endopterygota</taxon>
        <taxon>Diptera</taxon>
        <taxon>Nematocera</taxon>
        <taxon>Chironomoidea</taxon>
        <taxon>Chironomidae</taxon>
        <taxon>Chironominae</taxon>
        <taxon>Chironomus</taxon>
    </lineage>
</organism>
<dbReference type="Gene3D" id="2.60.40.640">
    <property type="match status" value="2"/>
</dbReference>
<evidence type="ECO:0000256" key="2">
    <source>
        <dbReference type="ARBA" id="ARBA00022606"/>
    </source>
</evidence>
<reference evidence="4" key="1">
    <citation type="submission" date="2022-01" db="EMBL/GenBank/DDBJ databases">
        <authorList>
            <person name="King R."/>
        </authorList>
    </citation>
    <scope>NUCLEOTIDE SEQUENCE</scope>
</reference>
<comment type="similarity">
    <text evidence="1">Belongs to the arrestin family.</text>
</comment>
<dbReference type="Pfam" id="PF02752">
    <property type="entry name" value="Arrestin_C"/>
    <property type="match status" value="1"/>
</dbReference>
<evidence type="ECO:0000313" key="4">
    <source>
        <dbReference type="EMBL" id="CAG9812210.1"/>
    </source>
</evidence>
<dbReference type="InterPro" id="IPR014752">
    <property type="entry name" value="Arrestin-like_C"/>
</dbReference>
<name>A0A9N9S771_9DIPT</name>
<keyword evidence="5" id="KW-1185">Reference proteome</keyword>
<dbReference type="PANTHER" id="PTHR11188:SF175">
    <property type="entry name" value="ARRESTIN C-TERMINAL-LIKE DOMAIN-CONTAINING PROTEIN"/>
    <property type="match status" value="1"/>
</dbReference>
<dbReference type="OrthoDB" id="2333384at2759"/>
<dbReference type="InterPro" id="IPR014756">
    <property type="entry name" value="Ig_E-set"/>
</dbReference>